<dbReference type="EMBL" id="UINC01022687">
    <property type="protein sequence ID" value="SVA92814.1"/>
    <property type="molecule type" value="Genomic_DNA"/>
</dbReference>
<proteinExistence type="predicted"/>
<evidence type="ECO:0000313" key="1">
    <source>
        <dbReference type="EMBL" id="SVA92814.1"/>
    </source>
</evidence>
<protein>
    <submittedName>
        <fullName evidence="1">Uncharacterized protein</fullName>
    </submittedName>
</protein>
<accession>A0A381ZUM4</accession>
<organism evidence="1">
    <name type="scientific">marine metagenome</name>
    <dbReference type="NCBI Taxonomy" id="408172"/>
    <lineage>
        <taxon>unclassified sequences</taxon>
        <taxon>metagenomes</taxon>
        <taxon>ecological metagenomes</taxon>
    </lineage>
</organism>
<reference evidence="1" key="1">
    <citation type="submission" date="2018-05" db="EMBL/GenBank/DDBJ databases">
        <authorList>
            <person name="Lanie J.A."/>
            <person name="Ng W.-L."/>
            <person name="Kazmierczak K.M."/>
            <person name="Andrzejewski T.M."/>
            <person name="Davidsen T.M."/>
            <person name="Wayne K.J."/>
            <person name="Tettelin H."/>
            <person name="Glass J.I."/>
            <person name="Rusch D."/>
            <person name="Podicherti R."/>
            <person name="Tsui H.-C.T."/>
            <person name="Winkler M.E."/>
        </authorList>
    </citation>
    <scope>NUCLEOTIDE SEQUENCE</scope>
</reference>
<sequence length="38" mass="4512">MREVAQVTLAAHVKRWNLLCDVDRLQDILTALQWAMFR</sequence>
<gene>
    <name evidence="1" type="ORF">METZ01_LOCUS145668</name>
</gene>
<name>A0A381ZUM4_9ZZZZ</name>
<dbReference type="AlphaFoldDB" id="A0A381ZUM4"/>